<dbReference type="GO" id="GO:0046872">
    <property type="term" value="F:metal ion binding"/>
    <property type="evidence" value="ECO:0007669"/>
    <property type="project" value="UniProtKB-KW"/>
</dbReference>
<evidence type="ECO:0000313" key="4">
    <source>
        <dbReference type="EMBL" id="TDU25607.1"/>
    </source>
</evidence>
<dbReference type="OrthoDB" id="9790194at2"/>
<dbReference type="Proteomes" id="UP000295341">
    <property type="component" value="Unassembled WGS sequence"/>
</dbReference>
<dbReference type="EMBL" id="SOBT01000011">
    <property type="protein sequence ID" value="TDU25607.1"/>
    <property type="molecule type" value="Genomic_DNA"/>
</dbReference>
<keyword evidence="5" id="KW-1185">Reference proteome</keyword>
<reference evidence="4 5" key="1">
    <citation type="submission" date="2019-03" db="EMBL/GenBank/DDBJ databases">
        <title>Genomic Encyclopedia of Type Strains, Phase IV (KMG-IV): sequencing the most valuable type-strain genomes for metagenomic binning, comparative biology and taxonomic classification.</title>
        <authorList>
            <person name="Goeker M."/>
        </authorList>
    </citation>
    <scope>NUCLEOTIDE SEQUENCE [LARGE SCALE GENOMIC DNA]</scope>
    <source>
        <strain evidence="4 5">DSM 26377</strain>
    </source>
</reference>
<keyword evidence="2" id="KW-0186">Copper</keyword>
<evidence type="ECO:0000256" key="3">
    <source>
        <dbReference type="PIRSR" id="PIRSR603782-2"/>
    </source>
</evidence>
<evidence type="ECO:0000256" key="2">
    <source>
        <dbReference type="PIRSR" id="PIRSR603782-1"/>
    </source>
</evidence>
<evidence type="ECO:0000256" key="1">
    <source>
        <dbReference type="ARBA" id="ARBA00010996"/>
    </source>
</evidence>
<keyword evidence="2" id="KW-0479">Metal-binding</keyword>
<dbReference type="AlphaFoldDB" id="A0A4S3K6N2"/>
<organism evidence="4 5">
    <name type="scientific">Panacagrimonas perspica</name>
    <dbReference type="NCBI Taxonomy" id="381431"/>
    <lineage>
        <taxon>Bacteria</taxon>
        <taxon>Pseudomonadati</taxon>
        <taxon>Pseudomonadota</taxon>
        <taxon>Gammaproteobacteria</taxon>
        <taxon>Nevskiales</taxon>
        <taxon>Nevskiaceae</taxon>
        <taxon>Panacagrimonas</taxon>
    </lineage>
</organism>
<dbReference type="RefSeq" id="WP_133883219.1">
    <property type="nucleotide sequence ID" value="NZ_MWIN01000008.1"/>
</dbReference>
<accession>A0A4S3K6N2</accession>
<sequence>MTFVTAKFDLVDHDGRPVTEASYRGRWLLVYFGFTHCRVVCPRSLTRLSNVLGALAPDLAHVIQPLYVTVDPKRDTPEVMRDYLTARYPLFVGLTGTEDQVAAAKDAFKVFSRPKPDPENPANYDVPHTAITYLIDPAGAYATHWPETSSAGDVVSDLQARLMITASQS</sequence>
<feature type="binding site" evidence="2">
    <location>
        <position position="41"/>
    </location>
    <ligand>
        <name>Cu cation</name>
        <dbReference type="ChEBI" id="CHEBI:23378"/>
    </ligand>
</feature>
<dbReference type="CDD" id="cd02968">
    <property type="entry name" value="SCO"/>
    <property type="match status" value="1"/>
</dbReference>
<comment type="similarity">
    <text evidence="1">Belongs to the SCO1/2 family.</text>
</comment>
<name>A0A4S3K6N2_9GAMM</name>
<evidence type="ECO:0000313" key="5">
    <source>
        <dbReference type="Proteomes" id="UP000295341"/>
    </source>
</evidence>
<dbReference type="PANTHER" id="PTHR12151">
    <property type="entry name" value="ELECTRON TRANSPORT PROTIN SCO1/SENC FAMILY MEMBER"/>
    <property type="match status" value="1"/>
</dbReference>
<keyword evidence="3" id="KW-1015">Disulfide bond</keyword>
<gene>
    <name evidence="4" type="ORF">DFR24_4049</name>
</gene>
<dbReference type="FunFam" id="3.40.30.10:FF:000013">
    <property type="entry name" value="Blast:Protein SCO1 homolog, mitochondrial"/>
    <property type="match status" value="1"/>
</dbReference>
<feature type="binding site" evidence="2">
    <location>
        <position position="128"/>
    </location>
    <ligand>
        <name>Cu cation</name>
        <dbReference type="ChEBI" id="CHEBI:23378"/>
    </ligand>
</feature>
<dbReference type="Pfam" id="PF02630">
    <property type="entry name" value="SCO1-SenC"/>
    <property type="match status" value="1"/>
</dbReference>
<dbReference type="InterPro" id="IPR036249">
    <property type="entry name" value="Thioredoxin-like_sf"/>
</dbReference>
<proteinExistence type="inferred from homology"/>
<comment type="caution">
    <text evidence="4">The sequence shown here is derived from an EMBL/GenBank/DDBJ whole genome shotgun (WGS) entry which is preliminary data.</text>
</comment>
<protein>
    <submittedName>
        <fullName evidence="4">Protein SCO1/2</fullName>
    </submittedName>
</protein>
<dbReference type="InterPro" id="IPR003782">
    <property type="entry name" value="SCO1/SenC"/>
</dbReference>
<dbReference type="Gene3D" id="3.40.30.10">
    <property type="entry name" value="Glutaredoxin"/>
    <property type="match status" value="1"/>
</dbReference>
<feature type="disulfide bond" description="Redox-active" evidence="3">
    <location>
        <begin position="37"/>
        <end position="41"/>
    </location>
</feature>
<feature type="binding site" evidence="2">
    <location>
        <position position="37"/>
    </location>
    <ligand>
        <name>Cu cation</name>
        <dbReference type="ChEBI" id="CHEBI:23378"/>
    </ligand>
</feature>
<dbReference type="SUPFAM" id="SSF52833">
    <property type="entry name" value="Thioredoxin-like"/>
    <property type="match status" value="1"/>
</dbReference>
<dbReference type="PANTHER" id="PTHR12151:SF25">
    <property type="entry name" value="LINALOOL DEHYDRATASE_ISOMERASE DOMAIN-CONTAINING PROTEIN"/>
    <property type="match status" value="1"/>
</dbReference>